<dbReference type="SUPFAM" id="SSF56784">
    <property type="entry name" value="HAD-like"/>
    <property type="match status" value="1"/>
</dbReference>
<dbReference type="InterPro" id="IPR023214">
    <property type="entry name" value="HAD_sf"/>
</dbReference>
<evidence type="ECO:0008006" key="3">
    <source>
        <dbReference type="Google" id="ProtNLM"/>
    </source>
</evidence>
<evidence type="ECO:0000256" key="1">
    <source>
        <dbReference type="ARBA" id="ARBA00022990"/>
    </source>
</evidence>
<dbReference type="Pfam" id="PF00702">
    <property type="entry name" value="Hydrolase"/>
    <property type="match status" value="1"/>
</dbReference>
<dbReference type="NCBIfam" id="TIGR02247">
    <property type="entry name" value="HAD-1A3-hyp"/>
    <property type="match status" value="1"/>
</dbReference>
<dbReference type="InterPro" id="IPR006439">
    <property type="entry name" value="HAD-SF_hydro_IA"/>
</dbReference>
<protein>
    <recommendedName>
        <fullName evidence="3">HAD family hydrolase</fullName>
    </recommendedName>
</protein>
<feature type="non-terminal residue" evidence="2">
    <location>
        <position position="1"/>
    </location>
</feature>
<dbReference type="PANTHER" id="PTHR47829:SF1">
    <property type="entry name" value="HAD FAMILY PHOSPHATASE"/>
    <property type="match status" value="1"/>
</dbReference>
<dbReference type="AlphaFoldDB" id="A0A381SHZ5"/>
<organism evidence="2">
    <name type="scientific">marine metagenome</name>
    <dbReference type="NCBI Taxonomy" id="408172"/>
    <lineage>
        <taxon>unclassified sequences</taxon>
        <taxon>metagenomes</taxon>
        <taxon>ecological metagenomes</taxon>
    </lineage>
</organism>
<proteinExistence type="predicted"/>
<name>A0A381SHZ5_9ZZZZ</name>
<evidence type="ECO:0000313" key="2">
    <source>
        <dbReference type="EMBL" id="SVA02908.1"/>
    </source>
</evidence>
<dbReference type="CDD" id="cd02603">
    <property type="entry name" value="HAD_sEH-N_like"/>
    <property type="match status" value="1"/>
</dbReference>
<accession>A0A381SHZ5</accession>
<dbReference type="InterPro" id="IPR036412">
    <property type="entry name" value="HAD-like_sf"/>
</dbReference>
<dbReference type="PANTHER" id="PTHR47829">
    <property type="entry name" value="HYDROLASE, PUTATIVE (AFU_ORTHOLOGUE AFUA_1G12880)-RELATED"/>
    <property type="match status" value="1"/>
</dbReference>
<dbReference type="InterPro" id="IPR052898">
    <property type="entry name" value="ACAD10-like"/>
</dbReference>
<dbReference type="Gene3D" id="1.10.150.240">
    <property type="entry name" value="Putative phosphatase, domain 2"/>
    <property type="match status" value="1"/>
</dbReference>
<dbReference type="InterPro" id="IPR011945">
    <property type="entry name" value="HAD-SF_ppase_IA/epoxid_hydro_N"/>
</dbReference>
<dbReference type="NCBIfam" id="TIGR01509">
    <property type="entry name" value="HAD-SF-IA-v3"/>
    <property type="match status" value="1"/>
</dbReference>
<gene>
    <name evidence="2" type="ORF">METZ01_LOCUS55762</name>
</gene>
<sequence>VLGSPLPAIAAFETDTGLPRRFIAKLVIDGGHNGPWARLERGELDAAGFTDAFSRQGEALGHPVDAASLLERIEAATAPRPAMVAALGQLRRAGLRVAALTNAWDMPHRKERMDRLRGEFDCFVESFRIGMRKPEPRIYTLACRELQVAPDATIFLDDLGGNLKPASAMGMTTVKVGVARQALTALERLTGVPLSAESS</sequence>
<dbReference type="PRINTS" id="PR00413">
    <property type="entry name" value="HADHALOGNASE"/>
</dbReference>
<keyword evidence="1" id="KW-0007">Acetylation</keyword>
<dbReference type="InterPro" id="IPR023198">
    <property type="entry name" value="PGP-like_dom2"/>
</dbReference>
<dbReference type="EMBL" id="UINC01003054">
    <property type="protein sequence ID" value="SVA02908.1"/>
    <property type="molecule type" value="Genomic_DNA"/>
</dbReference>
<dbReference type="Gene3D" id="3.40.50.1000">
    <property type="entry name" value="HAD superfamily/HAD-like"/>
    <property type="match status" value="1"/>
</dbReference>
<reference evidence="2" key="1">
    <citation type="submission" date="2018-05" db="EMBL/GenBank/DDBJ databases">
        <authorList>
            <person name="Lanie J.A."/>
            <person name="Ng W.-L."/>
            <person name="Kazmierczak K.M."/>
            <person name="Andrzejewski T.M."/>
            <person name="Davidsen T.M."/>
            <person name="Wayne K.J."/>
            <person name="Tettelin H."/>
            <person name="Glass J.I."/>
            <person name="Rusch D."/>
            <person name="Podicherti R."/>
            <person name="Tsui H.-C.T."/>
            <person name="Winkler M.E."/>
        </authorList>
    </citation>
    <scope>NUCLEOTIDE SEQUENCE</scope>
</reference>